<accession>A0ACC6V1G7</accession>
<comment type="caution">
    <text evidence="1">The sequence shown here is derived from an EMBL/GenBank/DDBJ whole genome shotgun (WGS) entry which is preliminary data.</text>
</comment>
<evidence type="ECO:0000313" key="1">
    <source>
        <dbReference type="EMBL" id="MFB6490850.1"/>
    </source>
</evidence>
<dbReference type="Proteomes" id="UP000033636">
    <property type="component" value="Unassembled WGS sequence"/>
</dbReference>
<dbReference type="EMBL" id="JZWT02000015">
    <property type="protein sequence ID" value="MFB6490850.1"/>
    <property type="molecule type" value="Genomic_DNA"/>
</dbReference>
<protein>
    <submittedName>
        <fullName evidence="1">GNAT family N-acetyltransferase</fullName>
        <ecNumber evidence="1">2.3.-.-</ecNumber>
    </submittedName>
</protein>
<keyword evidence="1" id="KW-0012">Acyltransferase</keyword>
<organism evidence="1 2">
    <name type="scientific">Thermoproteus sp. AZ2</name>
    <dbReference type="NCBI Taxonomy" id="1609232"/>
    <lineage>
        <taxon>Archaea</taxon>
        <taxon>Thermoproteota</taxon>
        <taxon>Thermoprotei</taxon>
        <taxon>Thermoproteales</taxon>
        <taxon>Thermoproteaceae</taxon>
        <taxon>Thermoproteus</taxon>
    </lineage>
</organism>
<proteinExistence type="predicted"/>
<keyword evidence="1" id="KW-0808">Transferase</keyword>
<dbReference type="EC" id="2.3.-.-" evidence="1"/>
<gene>
    <name evidence="1" type="ORF">TU35_006355</name>
</gene>
<sequence>MYPNVVIRAAVENDVDSIADLVARLKRLNGEFDPLLKPVDNISSVAKEYVKSKISSSSSVVLVAEVDGRIIGAVIGDIEDRLFYEPRISGVIREFYIMPEYRRKGLGKRMMSEVIDAMKRRGAQVILADFPSLNEIAVEFYKKMGFRPVDSVYAKEA</sequence>
<evidence type="ECO:0000313" key="2">
    <source>
        <dbReference type="Proteomes" id="UP000033636"/>
    </source>
</evidence>
<name>A0ACC6V1G7_9CREN</name>
<reference evidence="1" key="1">
    <citation type="submission" date="2024-07" db="EMBL/GenBank/DDBJ databases">
        <title>Metagenome and Metagenome-Assembled Genomes of Archaea from a hot spring from the geothermal field of Los Azufres, Mexico.</title>
        <authorList>
            <person name="Marin-Paredes R."/>
            <person name="Martinez-Romero E."/>
            <person name="Servin-Garciduenas L.E."/>
        </authorList>
    </citation>
    <scope>NUCLEOTIDE SEQUENCE</scope>
</reference>